<dbReference type="OrthoDB" id="6260144at2759"/>
<gene>
    <name evidence="2" type="ORF">AGOR_G00126660</name>
</gene>
<accession>A0A8T3DDW6</accession>
<feature type="region of interest" description="Disordered" evidence="1">
    <location>
        <begin position="156"/>
        <end position="187"/>
    </location>
</feature>
<reference evidence="2" key="1">
    <citation type="submission" date="2021-01" db="EMBL/GenBank/DDBJ databases">
        <authorList>
            <person name="Zahm M."/>
            <person name="Roques C."/>
            <person name="Cabau C."/>
            <person name="Klopp C."/>
            <person name="Donnadieu C."/>
            <person name="Jouanno E."/>
            <person name="Lampietro C."/>
            <person name="Louis A."/>
            <person name="Herpin A."/>
            <person name="Echchiki A."/>
            <person name="Berthelot C."/>
            <person name="Parey E."/>
            <person name="Roest-Crollius H."/>
            <person name="Braasch I."/>
            <person name="Postlethwait J."/>
            <person name="Bobe J."/>
            <person name="Montfort J."/>
            <person name="Bouchez O."/>
            <person name="Begum T."/>
            <person name="Mejri S."/>
            <person name="Adams A."/>
            <person name="Chen W.-J."/>
            <person name="Guiguen Y."/>
        </authorList>
    </citation>
    <scope>NUCLEOTIDE SEQUENCE</scope>
    <source>
        <tissue evidence="2">Blood</tissue>
    </source>
</reference>
<feature type="compositionally biased region" description="Acidic residues" evidence="1">
    <location>
        <begin position="44"/>
        <end position="54"/>
    </location>
</feature>
<dbReference type="GO" id="GO:0035332">
    <property type="term" value="P:positive regulation of hippo signaling"/>
    <property type="evidence" value="ECO:0007669"/>
    <property type="project" value="TreeGrafter"/>
</dbReference>
<dbReference type="PANTHER" id="PTHR13103:SF4">
    <property type="entry name" value="SCHWANNOMIN-INTERACTING PROTEIN 1-LIKE ISOFORM X1"/>
    <property type="match status" value="1"/>
</dbReference>
<protein>
    <recommendedName>
        <fullName evidence="4">Schwannomin interacting protein 1</fullName>
    </recommendedName>
</protein>
<dbReference type="GO" id="GO:0005886">
    <property type="term" value="C:plasma membrane"/>
    <property type="evidence" value="ECO:0007669"/>
    <property type="project" value="TreeGrafter"/>
</dbReference>
<feature type="region of interest" description="Disordered" evidence="1">
    <location>
        <begin position="68"/>
        <end position="101"/>
    </location>
</feature>
<dbReference type="GO" id="GO:0030054">
    <property type="term" value="C:cell junction"/>
    <property type="evidence" value="ECO:0007669"/>
    <property type="project" value="TreeGrafter"/>
</dbReference>
<evidence type="ECO:0000313" key="3">
    <source>
        <dbReference type="Proteomes" id="UP000829720"/>
    </source>
</evidence>
<comment type="caution">
    <text evidence="2">The sequence shown here is derived from an EMBL/GenBank/DDBJ whole genome shotgun (WGS) entry which is preliminary data.</text>
</comment>
<dbReference type="Proteomes" id="UP000829720">
    <property type="component" value="Unassembled WGS sequence"/>
</dbReference>
<sequence>MTDYREDGMDLGSDASSRSSSESNSNKVTPCSEYKSSPSLDLATLEDYEEDEDYQEYKKKVLEEWESEYGDYSEQGEDSDGYRKPGNSRSLAEEFQDVKTPPPPLIGHAATVGAAVPEELKQNGNIIIPSNHLHYLPPLQGGVKTVPKPGLQVERVSRGGTGGHGSFRRGVEEPVTGSGVSPPAEEPQLPTMDWAALEKHLAGLQCREQEVNNQNQSQGRSYYTSVSAMFHPSMAVLKGENHANCSLNIQFLWAVALAE</sequence>
<feature type="compositionally biased region" description="Polar residues" evidence="1">
    <location>
        <begin position="26"/>
        <end position="39"/>
    </location>
</feature>
<dbReference type="EMBL" id="JAERUA010000011">
    <property type="protein sequence ID" value="KAI1893727.1"/>
    <property type="molecule type" value="Genomic_DNA"/>
</dbReference>
<dbReference type="AlphaFoldDB" id="A0A8T3DDW6"/>
<proteinExistence type="predicted"/>
<feature type="compositionally biased region" description="Low complexity" evidence="1">
    <location>
        <begin position="13"/>
        <end position="25"/>
    </location>
</feature>
<name>A0A8T3DDW6_9TELE</name>
<evidence type="ECO:0000313" key="2">
    <source>
        <dbReference type="EMBL" id="KAI1893727.1"/>
    </source>
</evidence>
<feature type="compositionally biased region" description="Acidic residues" evidence="1">
    <location>
        <begin position="68"/>
        <end position="79"/>
    </location>
</feature>
<feature type="region of interest" description="Disordered" evidence="1">
    <location>
        <begin position="1"/>
        <end position="55"/>
    </location>
</feature>
<dbReference type="PANTHER" id="PTHR13103">
    <property type="entry name" value="SCHWANNOMIN INTERACTING PROTEIN 1"/>
    <property type="match status" value="1"/>
</dbReference>
<evidence type="ECO:0008006" key="4">
    <source>
        <dbReference type="Google" id="ProtNLM"/>
    </source>
</evidence>
<evidence type="ECO:0000256" key="1">
    <source>
        <dbReference type="SAM" id="MobiDB-lite"/>
    </source>
</evidence>
<organism evidence="2 3">
    <name type="scientific">Albula goreensis</name>
    <dbReference type="NCBI Taxonomy" id="1534307"/>
    <lineage>
        <taxon>Eukaryota</taxon>
        <taxon>Metazoa</taxon>
        <taxon>Chordata</taxon>
        <taxon>Craniata</taxon>
        <taxon>Vertebrata</taxon>
        <taxon>Euteleostomi</taxon>
        <taxon>Actinopterygii</taxon>
        <taxon>Neopterygii</taxon>
        <taxon>Teleostei</taxon>
        <taxon>Albuliformes</taxon>
        <taxon>Albulidae</taxon>
        <taxon>Albula</taxon>
    </lineage>
</organism>
<keyword evidence="3" id="KW-1185">Reference proteome</keyword>
<dbReference type="InterPro" id="IPR039045">
    <property type="entry name" value="SCHIP_1"/>
</dbReference>